<accession>A0A4P8XGR8</accession>
<name>A0A4P8XGR8_9BACL</name>
<dbReference type="Proteomes" id="UP000300879">
    <property type="component" value="Chromosome"/>
</dbReference>
<evidence type="ECO:0000256" key="1">
    <source>
        <dbReference type="SAM" id="MobiDB-lite"/>
    </source>
</evidence>
<dbReference type="EMBL" id="CP040396">
    <property type="protein sequence ID" value="QCT01448.1"/>
    <property type="molecule type" value="Genomic_DNA"/>
</dbReference>
<evidence type="ECO:0000313" key="3">
    <source>
        <dbReference type="Proteomes" id="UP000300879"/>
    </source>
</evidence>
<proteinExistence type="predicted"/>
<organism evidence="2 3">
    <name type="scientific">Paenibacillus algicola</name>
    <dbReference type="NCBI Taxonomy" id="2565926"/>
    <lineage>
        <taxon>Bacteria</taxon>
        <taxon>Bacillati</taxon>
        <taxon>Bacillota</taxon>
        <taxon>Bacilli</taxon>
        <taxon>Bacillales</taxon>
        <taxon>Paenibacillaceae</taxon>
        <taxon>Paenibacillus</taxon>
    </lineage>
</organism>
<sequence length="93" mass="10299">MFDDEFNVQKPLREDEALEPRGAEQARATQQTSGKGMASGTAEGAHDAEPNQVGTPESSMAADLWTGSAQESEWIHQWNGRAETHSMFKRSYE</sequence>
<evidence type="ECO:0000313" key="2">
    <source>
        <dbReference type="EMBL" id="QCT01448.1"/>
    </source>
</evidence>
<protein>
    <submittedName>
        <fullName evidence="2">Uncharacterized protein</fullName>
    </submittedName>
</protein>
<reference evidence="2 3" key="1">
    <citation type="submission" date="2019-05" db="EMBL/GenBank/DDBJ databases">
        <authorList>
            <person name="Chen C."/>
        </authorList>
    </citation>
    <scope>NUCLEOTIDE SEQUENCE [LARGE SCALE GENOMIC DNA]</scope>
    <source>
        <strain evidence="2 3">HB172198</strain>
    </source>
</reference>
<keyword evidence="3" id="KW-1185">Reference proteome</keyword>
<feature type="compositionally biased region" description="Basic and acidic residues" evidence="1">
    <location>
        <begin position="11"/>
        <end position="24"/>
    </location>
</feature>
<dbReference type="AlphaFoldDB" id="A0A4P8XGR8"/>
<gene>
    <name evidence="2" type="ORF">E6C60_0727</name>
</gene>
<dbReference type="KEGG" id="palo:E6C60_0727"/>
<feature type="region of interest" description="Disordered" evidence="1">
    <location>
        <begin position="1"/>
        <end position="68"/>
    </location>
</feature>
<dbReference type="RefSeq" id="WP_138224581.1">
    <property type="nucleotide sequence ID" value="NZ_CP040396.1"/>
</dbReference>
<dbReference type="OrthoDB" id="2644386at2"/>